<dbReference type="Proteomes" id="UP000264006">
    <property type="component" value="Chromosome"/>
</dbReference>
<accession>A0A346XY85</accession>
<dbReference type="InterPro" id="IPR036866">
    <property type="entry name" value="RibonucZ/Hydroxyglut_hydro"/>
</dbReference>
<dbReference type="CDD" id="cd06262">
    <property type="entry name" value="metallo-hydrolase-like_MBL-fold"/>
    <property type="match status" value="1"/>
</dbReference>
<proteinExistence type="predicted"/>
<protein>
    <submittedName>
        <fullName evidence="2">Metallo-beta-lactamase superfamily protein</fullName>
    </submittedName>
</protein>
<dbReference type="EMBL" id="CP031165">
    <property type="protein sequence ID" value="AXV07182.1"/>
    <property type="molecule type" value="Genomic_DNA"/>
</dbReference>
<sequence length="219" mass="23221">MTYPENGHVESGGAAAQRTVTLEDGTEVVVRKQSVGPMDNNAYLLSSAGEGLLIDAANDAEALLATIADAGVTVTTILTTHGHGDHWQALEAVASATGAAVVHHAADAEMIPVEASRHVDDGDVLTFGEASVRLIHNPGHTPGSTSALLGDRHLFTGDTLFPGGIGRTTSPEEFDSAYRAVTERLFILDDETWVYPGHGDDTTLGAERPKLDEWRERGW</sequence>
<dbReference type="InterPro" id="IPR001279">
    <property type="entry name" value="Metallo-B-lactamas"/>
</dbReference>
<gene>
    <name evidence="2" type="ORF">DVS28_a2501</name>
</gene>
<organism evidence="2 3">
    <name type="scientific">Euzebya pacifica</name>
    <dbReference type="NCBI Taxonomy" id="1608957"/>
    <lineage>
        <taxon>Bacteria</taxon>
        <taxon>Bacillati</taxon>
        <taxon>Actinomycetota</taxon>
        <taxon>Nitriliruptoria</taxon>
        <taxon>Euzebyales</taxon>
    </lineage>
</organism>
<evidence type="ECO:0000313" key="2">
    <source>
        <dbReference type="EMBL" id="AXV07182.1"/>
    </source>
</evidence>
<feature type="domain" description="Metallo-beta-lactamase" evidence="1">
    <location>
        <begin position="39"/>
        <end position="198"/>
    </location>
</feature>
<evidence type="ECO:0000313" key="3">
    <source>
        <dbReference type="Proteomes" id="UP000264006"/>
    </source>
</evidence>
<dbReference type="Pfam" id="PF00753">
    <property type="entry name" value="Lactamase_B"/>
    <property type="match status" value="1"/>
</dbReference>
<dbReference type="AlphaFoldDB" id="A0A346XY85"/>
<dbReference type="PANTHER" id="PTHR46233">
    <property type="entry name" value="HYDROXYACYLGLUTATHIONE HYDROLASE GLOC"/>
    <property type="match status" value="1"/>
</dbReference>
<dbReference type="SMART" id="SM00849">
    <property type="entry name" value="Lactamase_B"/>
    <property type="match status" value="1"/>
</dbReference>
<reference evidence="2 3" key="1">
    <citation type="submission" date="2018-09" db="EMBL/GenBank/DDBJ databases">
        <title>Complete genome sequence of Euzebya sp. DY32-46 isolated from seawater of Pacific Ocean.</title>
        <authorList>
            <person name="Xu L."/>
            <person name="Wu Y.-H."/>
            <person name="Xu X.-W."/>
        </authorList>
    </citation>
    <scope>NUCLEOTIDE SEQUENCE [LARGE SCALE GENOMIC DNA]</scope>
    <source>
        <strain evidence="2 3">DY32-46</strain>
    </source>
</reference>
<name>A0A346XY85_9ACTN</name>
<dbReference type="OrthoDB" id="9802991at2"/>
<dbReference type="KEGG" id="euz:DVS28_a2501"/>
<evidence type="ECO:0000259" key="1">
    <source>
        <dbReference type="SMART" id="SM00849"/>
    </source>
</evidence>
<dbReference type="SUPFAM" id="SSF56281">
    <property type="entry name" value="Metallo-hydrolase/oxidoreductase"/>
    <property type="match status" value="1"/>
</dbReference>
<dbReference type="RefSeq" id="WP_114591718.1">
    <property type="nucleotide sequence ID" value="NZ_CP031165.1"/>
</dbReference>
<dbReference type="InterPro" id="IPR051453">
    <property type="entry name" value="MBL_Glyoxalase_II"/>
</dbReference>
<keyword evidence="3" id="KW-1185">Reference proteome</keyword>
<dbReference type="Gene3D" id="3.60.15.10">
    <property type="entry name" value="Ribonuclease Z/Hydroxyacylglutathione hydrolase-like"/>
    <property type="match status" value="1"/>
</dbReference>
<dbReference type="PANTHER" id="PTHR46233:SF1">
    <property type="entry name" value="CONSERVED PROTEIN"/>
    <property type="match status" value="1"/>
</dbReference>